<dbReference type="GeneID" id="106154298"/>
<organism evidence="3 4">
    <name type="scientific">Lingula anatina</name>
    <name type="common">Brachiopod</name>
    <name type="synonym">Lingula unguis</name>
    <dbReference type="NCBI Taxonomy" id="7574"/>
    <lineage>
        <taxon>Eukaryota</taxon>
        <taxon>Metazoa</taxon>
        <taxon>Spiralia</taxon>
        <taxon>Lophotrochozoa</taxon>
        <taxon>Brachiopoda</taxon>
        <taxon>Linguliformea</taxon>
        <taxon>Lingulata</taxon>
        <taxon>Lingulida</taxon>
        <taxon>Linguloidea</taxon>
        <taxon>Lingulidae</taxon>
        <taxon>Lingula</taxon>
    </lineage>
</organism>
<dbReference type="Gene3D" id="3.40.50.20">
    <property type="match status" value="1"/>
</dbReference>
<name>A0A1S3HDF5_LINAN</name>
<keyword evidence="1" id="KW-0067">ATP-binding</keyword>
<evidence type="ECO:0000259" key="2">
    <source>
        <dbReference type="PROSITE" id="PS50975"/>
    </source>
</evidence>
<dbReference type="PANTHER" id="PTHR48066:SF1">
    <property type="entry name" value="CARNOSINE SYNTHASE 1"/>
    <property type="match status" value="1"/>
</dbReference>
<sequence>MDQCPETDGNPTNQFWQRLQRGLRHYDLPETEDRTKNPRPHSTIEEITMVVVGEPFTCLSLCVEGGKQCPGGLLLVPSSAWLQKEPSNSSNTQGDLQTLRVHKAVTFDSCGRTFLDIFNPPRRVTYLMNLSTGENLCVANNLDFEMDLVCPVGVTEKLARRLDNRIVTRVLTADAGVAYPDTLAFSYRPRISYNPGTHSIFVIPLEDVRESEATITKELGVFMGSMSNKGIKKVVVKAPGSGSPKTLYYSTKDVAGVYSAVWQTLMALEEAEMQGSVVVESFCETAKPLPVPCRDYEERAVGIETKPLSSTIRAVVCSTPDGNQLVSDIVCGVGHADMTLHCTNTFPLSLESFLIQWGLQDGAKIKKIKSVVKEKAETILERWMRYENNMNKEERGALSASKSVLGVNFILTQKEDGSYDAVAISINNSRKAIANTQIYESQNPVKLGSSLRPLVATMVNRSQRFLLRGKKILLIGAAENFVWEAGEEYDIKIVLIDPNPNHSAAKRVHKFIQCDIGDHTHDDDNTEKIVQIVRAHNLAIDGCMTVVEDYVPLASLVCKALRMIGSSPEVARISKKKSLTQRALEEESSRNKIPFLPNPSLFAIKTLEINQPGDVTGSSNLIQYPALLKPEYGCCSFGIALVKDEKDCMKRFISTQNILRMSEEICFGMNHGNEMHLAEYAQGIKHGVEVVVFRGKLIAAFISDCGPSRLPLFFETTACMPSCLPLDKQQQLVTATSQCLTAIGVTDGVFSVEFKTTPTGPKLIEINGRVSSVFYRNWIRIIYEVDILFQNFLIACGIQPCVQPLEPSCQLMGVTCFQTAHAKVLTRPGVATPDILVEAHERGEIIFFDISPPVEDERVHEKELCQIAVKGESVSDAKRKLLAICKKYGVDNPEYQVEHMLSTFVEFPKL</sequence>
<dbReference type="InterPro" id="IPR011761">
    <property type="entry name" value="ATP-grasp"/>
</dbReference>
<dbReference type="Gene3D" id="3.30.470.20">
    <property type="entry name" value="ATP-grasp fold, B domain"/>
    <property type="match status" value="1"/>
</dbReference>
<dbReference type="InterPro" id="IPR031046">
    <property type="entry name" value="CARNS1"/>
</dbReference>
<dbReference type="Pfam" id="PF13535">
    <property type="entry name" value="ATP-grasp_4"/>
    <property type="match status" value="1"/>
</dbReference>
<evidence type="ECO:0000313" key="3">
    <source>
        <dbReference type="Proteomes" id="UP000085678"/>
    </source>
</evidence>
<dbReference type="PROSITE" id="PS50975">
    <property type="entry name" value="ATP_GRASP"/>
    <property type="match status" value="1"/>
</dbReference>
<proteinExistence type="predicted"/>
<dbReference type="GO" id="GO:0047730">
    <property type="term" value="F:carnosine synthase activity"/>
    <property type="evidence" value="ECO:0007669"/>
    <property type="project" value="InterPro"/>
</dbReference>
<dbReference type="GO" id="GO:0005524">
    <property type="term" value="F:ATP binding"/>
    <property type="evidence" value="ECO:0007669"/>
    <property type="project" value="UniProtKB-UniRule"/>
</dbReference>
<dbReference type="STRING" id="7574.A0A1S3HDF5"/>
<gene>
    <name evidence="4" type="primary">LOC106154298</name>
</gene>
<dbReference type="PANTHER" id="PTHR48066">
    <property type="entry name" value="CARNOSINE SYNTHASE 1"/>
    <property type="match status" value="1"/>
</dbReference>
<evidence type="ECO:0000256" key="1">
    <source>
        <dbReference type="PROSITE-ProRule" id="PRU00409"/>
    </source>
</evidence>
<dbReference type="GO" id="GO:0016887">
    <property type="term" value="F:ATP hydrolysis activity"/>
    <property type="evidence" value="ECO:0007669"/>
    <property type="project" value="InterPro"/>
</dbReference>
<dbReference type="OrthoDB" id="6109609at2759"/>
<protein>
    <submittedName>
        <fullName evidence="4">Carnosine synthase 1</fullName>
    </submittedName>
</protein>
<dbReference type="AlphaFoldDB" id="A0A1S3HDF5"/>
<dbReference type="Proteomes" id="UP000085678">
    <property type="component" value="Unplaced"/>
</dbReference>
<dbReference type="RefSeq" id="XP_013384068.1">
    <property type="nucleotide sequence ID" value="XM_013528614.1"/>
</dbReference>
<evidence type="ECO:0000313" key="4">
    <source>
        <dbReference type="RefSeq" id="XP_013384068.1"/>
    </source>
</evidence>
<accession>A0A1S3HDF5</accession>
<dbReference type="GO" id="GO:0046872">
    <property type="term" value="F:metal ion binding"/>
    <property type="evidence" value="ECO:0007669"/>
    <property type="project" value="InterPro"/>
</dbReference>
<dbReference type="GO" id="GO:0035499">
    <property type="term" value="P:carnosine biosynthetic process"/>
    <property type="evidence" value="ECO:0007669"/>
    <property type="project" value="InterPro"/>
</dbReference>
<keyword evidence="3" id="KW-1185">Reference proteome</keyword>
<dbReference type="SUPFAM" id="SSF56059">
    <property type="entry name" value="Glutathione synthetase ATP-binding domain-like"/>
    <property type="match status" value="1"/>
</dbReference>
<dbReference type="KEGG" id="lak:106154298"/>
<feature type="domain" description="ATP-grasp" evidence="2">
    <location>
        <begin position="593"/>
        <end position="796"/>
    </location>
</feature>
<keyword evidence="1" id="KW-0547">Nucleotide-binding</keyword>
<reference evidence="4" key="1">
    <citation type="submission" date="2025-08" db="UniProtKB">
        <authorList>
            <consortium name="RefSeq"/>
        </authorList>
    </citation>
    <scope>IDENTIFICATION</scope>
    <source>
        <tissue evidence="4">Gonads</tissue>
    </source>
</reference>
<dbReference type="InParanoid" id="A0A1S3HDF5"/>